<dbReference type="RefSeq" id="WP_189062697.1">
    <property type="nucleotide sequence ID" value="NZ_BMQG01000014.1"/>
</dbReference>
<reference evidence="3" key="1">
    <citation type="journal article" date="2019" name="Int. J. Syst. Evol. Microbiol.">
        <title>The Global Catalogue of Microorganisms (GCM) 10K type strain sequencing project: providing services to taxonomists for standard genome sequencing and annotation.</title>
        <authorList>
            <consortium name="The Broad Institute Genomics Platform"/>
            <consortium name="The Broad Institute Genome Sequencing Center for Infectious Disease"/>
            <person name="Wu L."/>
            <person name="Ma J."/>
        </authorList>
    </citation>
    <scope>NUCLEOTIDE SEQUENCE [LARGE SCALE GENOMIC DNA]</scope>
    <source>
        <strain evidence="3">JCM 31047</strain>
    </source>
</reference>
<gene>
    <name evidence="2" type="ORF">GCM10008956_32470</name>
</gene>
<dbReference type="Pfam" id="PF00717">
    <property type="entry name" value="Peptidase_S24"/>
    <property type="match status" value="1"/>
</dbReference>
<organism evidence="2 3">
    <name type="scientific">Deinococcus arenae</name>
    <dbReference type="NCBI Taxonomy" id="1452751"/>
    <lineage>
        <taxon>Bacteria</taxon>
        <taxon>Thermotogati</taxon>
        <taxon>Deinococcota</taxon>
        <taxon>Deinococci</taxon>
        <taxon>Deinococcales</taxon>
        <taxon>Deinococcaceae</taxon>
        <taxon>Deinococcus</taxon>
    </lineage>
</organism>
<name>A0A8H9LA44_9DEIO</name>
<evidence type="ECO:0000313" key="2">
    <source>
        <dbReference type="EMBL" id="GGM54104.1"/>
    </source>
</evidence>
<dbReference type="InterPro" id="IPR036286">
    <property type="entry name" value="LexA/Signal_pep-like_sf"/>
</dbReference>
<accession>A0A8H9LA44</accession>
<keyword evidence="3" id="KW-1185">Reference proteome</keyword>
<dbReference type="EMBL" id="BMQG01000014">
    <property type="protein sequence ID" value="GGM54104.1"/>
    <property type="molecule type" value="Genomic_DNA"/>
</dbReference>
<dbReference type="AlphaFoldDB" id="A0A8H9LA44"/>
<dbReference type="Proteomes" id="UP000600547">
    <property type="component" value="Unassembled WGS sequence"/>
</dbReference>
<evidence type="ECO:0000313" key="3">
    <source>
        <dbReference type="Proteomes" id="UP000600547"/>
    </source>
</evidence>
<dbReference type="InterPro" id="IPR010982">
    <property type="entry name" value="Lambda_DNA-bd_dom_sf"/>
</dbReference>
<evidence type="ECO:0000259" key="1">
    <source>
        <dbReference type="Pfam" id="PF00717"/>
    </source>
</evidence>
<dbReference type="Gene3D" id="2.10.109.10">
    <property type="entry name" value="Umud Fragment, subunit A"/>
    <property type="match status" value="1"/>
</dbReference>
<comment type="caution">
    <text evidence="2">The sequence shown here is derived from an EMBL/GenBank/DDBJ whole genome shotgun (WGS) entry which is preliminary data.</text>
</comment>
<protein>
    <recommendedName>
        <fullName evidence="1">Peptidase S24/S26A/S26B/S26C domain-containing protein</fullName>
    </recommendedName>
</protein>
<dbReference type="InterPro" id="IPR015927">
    <property type="entry name" value="Peptidase_S24_S26A/B/C"/>
</dbReference>
<dbReference type="SUPFAM" id="SSF51306">
    <property type="entry name" value="LexA/Signal peptidase"/>
    <property type="match status" value="1"/>
</dbReference>
<dbReference type="SUPFAM" id="SSF47413">
    <property type="entry name" value="lambda repressor-like DNA-binding domains"/>
    <property type="match status" value="1"/>
</dbReference>
<dbReference type="CDD" id="cd06529">
    <property type="entry name" value="S24_LexA-like"/>
    <property type="match status" value="1"/>
</dbReference>
<feature type="domain" description="Peptidase S24/S26A/S26B/S26C" evidence="1">
    <location>
        <begin position="120"/>
        <end position="196"/>
    </location>
</feature>
<dbReference type="InterPro" id="IPR039418">
    <property type="entry name" value="LexA-like"/>
</dbReference>
<proteinExistence type="predicted"/>
<sequence length="209" mass="22694">MALKLRRVGLGMAQDDVAAASGDAFSQRLVSDLEVGKVYLGDISITRASALARALQWTLSEMQAATGIDLGIAEAVALPGTGDPTPIYSLRQLGNPDAQPDGVNITPNPGPHPKTWMQTFMDGDDMDPRIRDGESIYFDTDKTTPDRGVYVIRHRDRAYVRRYSQLPTGPAWTADNPAFAHQFIPDGPDVTVLGKVYRVVGIRDGKALN</sequence>
<dbReference type="GO" id="GO:0003677">
    <property type="term" value="F:DNA binding"/>
    <property type="evidence" value="ECO:0007669"/>
    <property type="project" value="InterPro"/>
</dbReference>